<keyword evidence="4" id="KW-1185">Reference proteome</keyword>
<feature type="region of interest" description="Disordered" evidence="1">
    <location>
        <begin position="264"/>
        <end position="283"/>
    </location>
</feature>
<feature type="transmembrane region" description="Helical" evidence="2">
    <location>
        <begin position="71"/>
        <end position="91"/>
    </location>
</feature>
<protein>
    <recommendedName>
        <fullName evidence="5">DUF3558 domain-containing protein</fullName>
    </recommendedName>
</protein>
<keyword evidence="2" id="KW-0472">Membrane</keyword>
<dbReference type="AlphaFoldDB" id="A0A3M2LFI7"/>
<feature type="compositionally biased region" description="Polar residues" evidence="1">
    <location>
        <begin position="36"/>
        <end position="50"/>
    </location>
</feature>
<dbReference type="EMBL" id="RFFH01000003">
    <property type="protein sequence ID" value="RMI33458.1"/>
    <property type="molecule type" value="Genomic_DNA"/>
</dbReference>
<comment type="caution">
    <text evidence="3">The sequence shown here is derived from an EMBL/GenBank/DDBJ whole genome shotgun (WGS) entry which is preliminary data.</text>
</comment>
<evidence type="ECO:0008006" key="5">
    <source>
        <dbReference type="Google" id="ProtNLM"/>
    </source>
</evidence>
<gene>
    <name evidence="3" type="ORF">EBN03_09990</name>
</gene>
<keyword evidence="2" id="KW-1133">Transmembrane helix</keyword>
<keyword evidence="2" id="KW-0812">Transmembrane</keyword>
<reference evidence="3 4" key="1">
    <citation type="submission" date="2018-10" db="EMBL/GenBank/DDBJ databases">
        <title>Isolation from cow dung.</title>
        <authorList>
            <person name="Ling L."/>
        </authorList>
    </citation>
    <scope>NUCLEOTIDE SEQUENCE [LARGE SCALE GENOMIC DNA]</scope>
    <source>
        <strain evidence="3 4">NEAU-LL90</strain>
    </source>
</reference>
<dbReference type="Proteomes" id="UP000279275">
    <property type="component" value="Unassembled WGS sequence"/>
</dbReference>
<proteinExistence type="predicted"/>
<evidence type="ECO:0000313" key="3">
    <source>
        <dbReference type="EMBL" id="RMI33458.1"/>
    </source>
</evidence>
<accession>A0A3M2LFI7</accession>
<evidence type="ECO:0000256" key="1">
    <source>
        <dbReference type="SAM" id="MobiDB-lite"/>
    </source>
</evidence>
<dbReference type="RefSeq" id="WP_122187656.1">
    <property type="nucleotide sequence ID" value="NZ_RFFH01000003.1"/>
</dbReference>
<sequence length="300" mass="31690">MALGDNDWGADLPVPDADWSAIVLDDGTLSWGNRPIETQQSDPPQPQAYSQALPPVGQRPPLVTTGGIRKVLIGSAMVLIIGLLAVIGVAVTRSGGKSPAPAAMTTTTAPASTLNINGLCFKLTDSLPAKARGLHLVPARFNGKSNQHCDWLTTDPDGNSTWALMVDVAVFPDAFAAQKWFDEIMGMMAKGYSATIDPLPGVGDKALTARIPDTDIPGILAPKFPGALPEIDHTDHSRPGAAVLVRVGGVFVRIQWVGTEYPPGTRARDSRSLRGTPLPPEQARSEAIQLATDVMRLIGV</sequence>
<evidence type="ECO:0000256" key="2">
    <source>
        <dbReference type="SAM" id="Phobius"/>
    </source>
</evidence>
<evidence type="ECO:0000313" key="4">
    <source>
        <dbReference type="Proteomes" id="UP000279275"/>
    </source>
</evidence>
<name>A0A3M2LFI7_9NOCA</name>
<feature type="region of interest" description="Disordered" evidence="1">
    <location>
        <begin position="32"/>
        <end position="58"/>
    </location>
</feature>
<organism evidence="3 4">
    <name type="scientific">Nocardia stercoris</name>
    <dbReference type="NCBI Taxonomy" id="2483361"/>
    <lineage>
        <taxon>Bacteria</taxon>
        <taxon>Bacillati</taxon>
        <taxon>Actinomycetota</taxon>
        <taxon>Actinomycetes</taxon>
        <taxon>Mycobacteriales</taxon>
        <taxon>Nocardiaceae</taxon>
        <taxon>Nocardia</taxon>
    </lineage>
</organism>